<comment type="caution">
    <text evidence="1">The sequence shown here is derived from an EMBL/GenBank/DDBJ whole genome shotgun (WGS) entry which is preliminary data.</text>
</comment>
<dbReference type="PANTHER" id="PTHR39624:SF2">
    <property type="entry name" value="OSMC-LIKE PROTEIN"/>
    <property type="match status" value="1"/>
</dbReference>
<dbReference type="InterPro" id="IPR003718">
    <property type="entry name" value="OsmC/Ohr_fam"/>
</dbReference>
<evidence type="ECO:0000313" key="1">
    <source>
        <dbReference type="EMBL" id="PSL57314.1"/>
    </source>
</evidence>
<dbReference type="AlphaFoldDB" id="A0A2P8IFT4"/>
<dbReference type="Proteomes" id="UP000241118">
    <property type="component" value="Unassembled WGS sequence"/>
</dbReference>
<proteinExistence type="predicted"/>
<dbReference type="InterPro" id="IPR015946">
    <property type="entry name" value="KH_dom-like_a/b"/>
</dbReference>
<organism evidence="1 2">
    <name type="scientific">Saccharothrix carnea</name>
    <dbReference type="NCBI Taxonomy" id="1280637"/>
    <lineage>
        <taxon>Bacteria</taxon>
        <taxon>Bacillati</taxon>
        <taxon>Actinomycetota</taxon>
        <taxon>Actinomycetes</taxon>
        <taxon>Pseudonocardiales</taxon>
        <taxon>Pseudonocardiaceae</taxon>
        <taxon>Saccharothrix</taxon>
    </lineage>
</organism>
<protein>
    <submittedName>
        <fullName evidence="1">Putative OsmC-like protein</fullName>
    </submittedName>
</protein>
<keyword evidence="2" id="KW-1185">Reference proteome</keyword>
<dbReference type="PANTHER" id="PTHR39624">
    <property type="entry name" value="PROTEIN INVOLVED IN RIMO-MEDIATED BETA-METHYLTHIOLATION OF RIBOSOMAL PROTEIN S12 YCAO"/>
    <property type="match status" value="1"/>
</dbReference>
<accession>A0A2P8IFT4</accession>
<evidence type="ECO:0000313" key="2">
    <source>
        <dbReference type="Proteomes" id="UP000241118"/>
    </source>
</evidence>
<dbReference type="Gene3D" id="3.30.300.20">
    <property type="match status" value="1"/>
</dbReference>
<dbReference type="Pfam" id="PF02566">
    <property type="entry name" value="OsmC"/>
    <property type="match status" value="1"/>
</dbReference>
<dbReference type="InterPro" id="IPR036102">
    <property type="entry name" value="OsmC/Ohrsf"/>
</dbReference>
<dbReference type="OrthoDB" id="9789573at2"/>
<gene>
    <name evidence="1" type="ORF">B0I31_102292</name>
</gene>
<sequence>MTITATAPVEVTYETGEEYVVRLREHRVRTDQPRDSGGHDAGPSPVELLVASMAACTAFYAGRFLDRHGESRRGLAVTARYRTASDPLARVAEVCLAVRVPAGLSERHKTALLAVVQHCTVHNTLRRAPEIVIELNEVES</sequence>
<reference evidence="1 2" key="1">
    <citation type="submission" date="2018-03" db="EMBL/GenBank/DDBJ databases">
        <title>Genomic Encyclopedia of Type Strains, Phase III (KMG-III): the genomes of soil and plant-associated and newly described type strains.</title>
        <authorList>
            <person name="Whitman W."/>
        </authorList>
    </citation>
    <scope>NUCLEOTIDE SEQUENCE [LARGE SCALE GENOMIC DNA]</scope>
    <source>
        <strain evidence="1 2">CGMCC 4.7097</strain>
    </source>
</reference>
<name>A0A2P8IFT4_SACCR</name>
<dbReference type="RefSeq" id="WP_106614279.1">
    <property type="nucleotide sequence ID" value="NZ_PYAX01000002.1"/>
</dbReference>
<dbReference type="EMBL" id="PYAX01000002">
    <property type="protein sequence ID" value="PSL57314.1"/>
    <property type="molecule type" value="Genomic_DNA"/>
</dbReference>
<dbReference type="SUPFAM" id="SSF82784">
    <property type="entry name" value="OsmC-like"/>
    <property type="match status" value="1"/>
</dbReference>